<dbReference type="KEGG" id="aup:AsAng_0047530"/>
<sequence length="92" mass="10496">MLNQKLINLQKACKEWLDAYDGLKDQSAYQVAYGKYKELEEFCANFLDSQSSAINKEIGEMAPEAMEAQDLLKDFLLQLKQVQLFTPSNAPM</sequence>
<protein>
    <submittedName>
        <fullName evidence="1">Uncharacterized protein</fullName>
    </submittedName>
</protein>
<proteinExistence type="predicted"/>
<reference evidence="1" key="1">
    <citation type="submission" date="2022-09" db="EMBL/GenBank/DDBJ databases">
        <title>Aureispira anguillicida sp. nov., isolated from Leptocephalus of Japanese eel Anguilla japonica.</title>
        <authorList>
            <person name="Yuasa K."/>
            <person name="Mekata T."/>
            <person name="Ikunari K."/>
        </authorList>
    </citation>
    <scope>NUCLEOTIDE SEQUENCE</scope>
    <source>
        <strain evidence="1">EL160426</strain>
    </source>
</reference>
<gene>
    <name evidence="1" type="ORF">AsAng_0047530</name>
</gene>
<evidence type="ECO:0000313" key="2">
    <source>
        <dbReference type="Proteomes" id="UP001060919"/>
    </source>
</evidence>
<evidence type="ECO:0000313" key="1">
    <source>
        <dbReference type="EMBL" id="BDS13990.1"/>
    </source>
</evidence>
<dbReference type="RefSeq" id="WP_264789233.1">
    <property type="nucleotide sequence ID" value="NZ_AP026867.1"/>
</dbReference>
<organism evidence="1 2">
    <name type="scientific">Aureispira anguillae</name>
    <dbReference type="NCBI Taxonomy" id="2864201"/>
    <lineage>
        <taxon>Bacteria</taxon>
        <taxon>Pseudomonadati</taxon>
        <taxon>Bacteroidota</taxon>
        <taxon>Saprospiria</taxon>
        <taxon>Saprospirales</taxon>
        <taxon>Saprospiraceae</taxon>
        <taxon>Aureispira</taxon>
    </lineage>
</organism>
<keyword evidence="2" id="KW-1185">Reference proteome</keyword>
<dbReference type="AlphaFoldDB" id="A0A916DVV6"/>
<name>A0A916DVV6_9BACT</name>
<accession>A0A916DVV6</accession>
<dbReference type="Proteomes" id="UP001060919">
    <property type="component" value="Chromosome"/>
</dbReference>
<dbReference type="EMBL" id="AP026867">
    <property type="protein sequence ID" value="BDS13990.1"/>
    <property type="molecule type" value="Genomic_DNA"/>
</dbReference>